<dbReference type="Gene3D" id="3.40.50.620">
    <property type="entry name" value="HUPs"/>
    <property type="match status" value="1"/>
</dbReference>
<dbReference type="InterPro" id="IPR004821">
    <property type="entry name" value="Cyt_trans-like"/>
</dbReference>
<keyword evidence="3" id="KW-1185">Reference proteome</keyword>
<dbReference type="FunFam" id="3.40.50.620:FF:000180">
    <property type="entry name" value="Cytidyltransferase isoform 1"/>
    <property type="match status" value="1"/>
</dbReference>
<dbReference type="Gramene" id="KJB31476">
    <property type="protein sequence ID" value="KJB31476"/>
    <property type="gene ID" value="B456_005G193400"/>
</dbReference>
<dbReference type="SUPFAM" id="SSF52374">
    <property type="entry name" value="Nucleotidylyl transferase"/>
    <property type="match status" value="1"/>
</dbReference>
<gene>
    <name evidence="2" type="ORF">B456_005G193400</name>
</gene>
<dbReference type="Proteomes" id="UP000032304">
    <property type="component" value="Chromosome 5"/>
</dbReference>
<protein>
    <recommendedName>
        <fullName evidence="1">Cytidyltransferase-like domain-containing protein</fullName>
    </recommendedName>
</protein>
<dbReference type="GO" id="GO:0016887">
    <property type="term" value="F:ATP hydrolysis activity"/>
    <property type="evidence" value="ECO:0007669"/>
    <property type="project" value="TreeGrafter"/>
</dbReference>
<dbReference type="Pfam" id="PF01467">
    <property type="entry name" value="CTP_transf_like"/>
    <property type="match status" value="1"/>
</dbReference>
<accession>A0A0D2RPH1</accession>
<evidence type="ECO:0000313" key="2">
    <source>
        <dbReference type="EMBL" id="KJB31476.1"/>
    </source>
</evidence>
<evidence type="ECO:0000259" key="1">
    <source>
        <dbReference type="Pfam" id="PF01467"/>
    </source>
</evidence>
<sequence>MTDACIRAVVESIHSSPTQAVLYLSGGASLALGLLMSVPGASNTVLEAVLPYSRMSMIQLLAKIPAKYCSQQTADEMALLAYNRALKLSSPGSPVLGVGFTGSLATTRPKQGDHRFHLSTRTSDRHWASTVTLSKSRSRREGFKLLPTEDECERFFDEDKELEQLINGQICFKVYPFSSDKSNGDRKIILPGSFNPLHDGHLKLLEAATSICGDGYPCFELSAINADKPPLSIPQIKERVMQFEKIGKTVIISNQPYFYKKAELFPGSAFVIGADTAVRLINPKYYDGSYDRMIETLSGCKRTGCTFIVAGRKVDGTFKVLEDFDVPEVLKDMFVPIPAERFRMDISSTEIRRSCGL</sequence>
<reference evidence="2 3" key="1">
    <citation type="journal article" date="2012" name="Nature">
        <title>Repeated polyploidization of Gossypium genomes and the evolution of spinnable cotton fibres.</title>
        <authorList>
            <person name="Paterson A.H."/>
            <person name="Wendel J.F."/>
            <person name="Gundlach H."/>
            <person name="Guo H."/>
            <person name="Jenkins J."/>
            <person name="Jin D."/>
            <person name="Llewellyn D."/>
            <person name="Showmaker K.C."/>
            <person name="Shu S."/>
            <person name="Udall J."/>
            <person name="Yoo M.J."/>
            <person name="Byers R."/>
            <person name="Chen W."/>
            <person name="Doron-Faigenboim A."/>
            <person name="Duke M.V."/>
            <person name="Gong L."/>
            <person name="Grimwood J."/>
            <person name="Grover C."/>
            <person name="Grupp K."/>
            <person name="Hu G."/>
            <person name="Lee T.H."/>
            <person name="Li J."/>
            <person name="Lin L."/>
            <person name="Liu T."/>
            <person name="Marler B.S."/>
            <person name="Page J.T."/>
            <person name="Roberts A.W."/>
            <person name="Romanel E."/>
            <person name="Sanders W.S."/>
            <person name="Szadkowski E."/>
            <person name="Tan X."/>
            <person name="Tang H."/>
            <person name="Xu C."/>
            <person name="Wang J."/>
            <person name="Wang Z."/>
            <person name="Zhang D."/>
            <person name="Zhang L."/>
            <person name="Ashrafi H."/>
            <person name="Bedon F."/>
            <person name="Bowers J.E."/>
            <person name="Brubaker C.L."/>
            <person name="Chee P.W."/>
            <person name="Das S."/>
            <person name="Gingle A.R."/>
            <person name="Haigler C.H."/>
            <person name="Harker D."/>
            <person name="Hoffmann L.V."/>
            <person name="Hovav R."/>
            <person name="Jones D.C."/>
            <person name="Lemke C."/>
            <person name="Mansoor S."/>
            <person name="ur Rahman M."/>
            <person name="Rainville L.N."/>
            <person name="Rambani A."/>
            <person name="Reddy U.K."/>
            <person name="Rong J.K."/>
            <person name="Saranga Y."/>
            <person name="Scheffler B.E."/>
            <person name="Scheffler J.A."/>
            <person name="Stelly D.M."/>
            <person name="Triplett B.A."/>
            <person name="Van Deynze A."/>
            <person name="Vaslin M.F."/>
            <person name="Waghmare V.N."/>
            <person name="Walford S.A."/>
            <person name="Wright R.J."/>
            <person name="Zaki E.A."/>
            <person name="Zhang T."/>
            <person name="Dennis E.S."/>
            <person name="Mayer K.F."/>
            <person name="Peterson D.G."/>
            <person name="Rokhsar D.S."/>
            <person name="Wang X."/>
            <person name="Schmutz J."/>
        </authorList>
    </citation>
    <scope>NUCLEOTIDE SEQUENCE [LARGE SCALE GENOMIC DNA]</scope>
</reference>
<dbReference type="PANTHER" id="PTHR31285:SF0">
    <property type="entry name" value="NICOTINAMIDE MONONUCLEOTIDE ADENYLYLTRANSFERASE"/>
    <property type="match status" value="1"/>
</dbReference>
<organism evidence="2 3">
    <name type="scientific">Gossypium raimondii</name>
    <name type="common">Peruvian cotton</name>
    <name type="synonym">Gossypium klotzschianum subsp. raimondii</name>
    <dbReference type="NCBI Taxonomy" id="29730"/>
    <lineage>
        <taxon>Eukaryota</taxon>
        <taxon>Viridiplantae</taxon>
        <taxon>Streptophyta</taxon>
        <taxon>Embryophyta</taxon>
        <taxon>Tracheophyta</taxon>
        <taxon>Spermatophyta</taxon>
        <taxon>Magnoliopsida</taxon>
        <taxon>eudicotyledons</taxon>
        <taxon>Gunneridae</taxon>
        <taxon>Pentapetalae</taxon>
        <taxon>rosids</taxon>
        <taxon>malvids</taxon>
        <taxon>Malvales</taxon>
        <taxon>Malvaceae</taxon>
        <taxon>Malvoideae</taxon>
        <taxon>Gossypium</taxon>
    </lineage>
</organism>
<feature type="domain" description="Cytidyltransferase-like" evidence="1">
    <location>
        <begin position="189"/>
        <end position="353"/>
    </location>
</feature>
<dbReference type="GO" id="GO:0000309">
    <property type="term" value="F:nicotinamide-nucleotide adenylyltransferase activity"/>
    <property type="evidence" value="ECO:0007669"/>
    <property type="project" value="TreeGrafter"/>
</dbReference>
<dbReference type="GO" id="GO:0005634">
    <property type="term" value="C:nucleus"/>
    <property type="evidence" value="ECO:0007669"/>
    <property type="project" value="TreeGrafter"/>
</dbReference>
<dbReference type="GO" id="GO:0005737">
    <property type="term" value="C:cytoplasm"/>
    <property type="evidence" value="ECO:0007669"/>
    <property type="project" value="TreeGrafter"/>
</dbReference>
<proteinExistence type="predicted"/>
<dbReference type="AlphaFoldDB" id="A0A0D2RPH1"/>
<dbReference type="PANTHER" id="PTHR31285">
    <property type="entry name" value="NICOTINAMIDE MONONUCLEOTIDE ADENYLYLTRANSFERASE"/>
    <property type="match status" value="1"/>
</dbReference>
<dbReference type="InterPro" id="IPR014729">
    <property type="entry name" value="Rossmann-like_a/b/a_fold"/>
</dbReference>
<dbReference type="EMBL" id="CM001744">
    <property type="protein sequence ID" value="KJB31476.1"/>
    <property type="molecule type" value="Genomic_DNA"/>
</dbReference>
<evidence type="ECO:0000313" key="3">
    <source>
        <dbReference type="Proteomes" id="UP000032304"/>
    </source>
</evidence>
<name>A0A0D2RPH1_GOSRA</name>